<dbReference type="Pfam" id="PF03073">
    <property type="entry name" value="TspO_MBR"/>
    <property type="match status" value="1"/>
</dbReference>
<dbReference type="PANTHER" id="PTHR10057">
    <property type="entry name" value="PERIPHERAL-TYPE BENZODIAZEPINE RECEPTOR"/>
    <property type="match status" value="1"/>
</dbReference>
<comment type="similarity">
    <text evidence="2">Belongs to the TspO/BZRP family.</text>
</comment>
<dbReference type="PIRSF" id="PIRSF005859">
    <property type="entry name" value="PBR"/>
    <property type="match status" value="1"/>
</dbReference>
<keyword evidence="5 6" id="KW-0472">Membrane</keyword>
<comment type="subcellular location">
    <subcellularLocation>
        <location evidence="1">Membrane</location>
        <topology evidence="1">Multi-pass membrane protein</topology>
    </subcellularLocation>
</comment>
<dbReference type="Gene3D" id="1.20.1260.100">
    <property type="entry name" value="TspO/MBR protein"/>
    <property type="match status" value="1"/>
</dbReference>
<accession>A0ABW2NR34</accession>
<dbReference type="CDD" id="cd15904">
    <property type="entry name" value="TSPO_MBR"/>
    <property type="match status" value="1"/>
</dbReference>
<feature type="transmembrane region" description="Helical" evidence="6">
    <location>
        <begin position="132"/>
        <end position="151"/>
    </location>
</feature>
<evidence type="ECO:0000256" key="2">
    <source>
        <dbReference type="ARBA" id="ARBA00007524"/>
    </source>
</evidence>
<reference evidence="8" key="1">
    <citation type="journal article" date="2019" name="Int. J. Syst. Evol. Microbiol.">
        <title>The Global Catalogue of Microorganisms (GCM) 10K type strain sequencing project: providing services to taxonomists for standard genome sequencing and annotation.</title>
        <authorList>
            <consortium name="The Broad Institute Genomics Platform"/>
            <consortium name="The Broad Institute Genome Sequencing Center for Infectious Disease"/>
            <person name="Wu L."/>
            <person name="Ma J."/>
        </authorList>
    </citation>
    <scope>NUCLEOTIDE SEQUENCE [LARGE SCALE GENOMIC DNA]</scope>
    <source>
        <strain evidence="8">NBRC 106396</strain>
    </source>
</reference>
<keyword evidence="3 6" id="KW-0812">Transmembrane</keyword>
<evidence type="ECO:0000313" key="8">
    <source>
        <dbReference type="Proteomes" id="UP001596549"/>
    </source>
</evidence>
<evidence type="ECO:0000256" key="4">
    <source>
        <dbReference type="ARBA" id="ARBA00022989"/>
    </source>
</evidence>
<dbReference type="InterPro" id="IPR004307">
    <property type="entry name" value="TspO_MBR"/>
</dbReference>
<feature type="transmembrane region" description="Helical" evidence="6">
    <location>
        <begin position="100"/>
        <end position="120"/>
    </location>
</feature>
<gene>
    <name evidence="7" type="ORF">ACFQPF_08840</name>
</gene>
<dbReference type="EMBL" id="JBHTCP010000014">
    <property type="protein sequence ID" value="MFC7371782.1"/>
    <property type="molecule type" value="Genomic_DNA"/>
</dbReference>
<evidence type="ECO:0000256" key="5">
    <source>
        <dbReference type="ARBA" id="ARBA00023136"/>
    </source>
</evidence>
<name>A0ABW2NR34_9BACL</name>
<keyword evidence="4 6" id="KW-1133">Transmembrane helix</keyword>
<evidence type="ECO:0000313" key="7">
    <source>
        <dbReference type="EMBL" id="MFC7371782.1"/>
    </source>
</evidence>
<feature type="transmembrane region" description="Helical" evidence="6">
    <location>
        <begin position="46"/>
        <end position="66"/>
    </location>
</feature>
<evidence type="ECO:0000256" key="3">
    <source>
        <dbReference type="ARBA" id="ARBA00022692"/>
    </source>
</evidence>
<comment type="caution">
    <text evidence="7">The sequence shown here is derived from an EMBL/GenBank/DDBJ whole genome shotgun (WGS) entry which is preliminary data.</text>
</comment>
<feature type="transmembrane region" description="Helical" evidence="6">
    <location>
        <begin position="73"/>
        <end position="94"/>
    </location>
</feature>
<dbReference type="Proteomes" id="UP001596549">
    <property type="component" value="Unassembled WGS sequence"/>
</dbReference>
<dbReference type="InterPro" id="IPR038330">
    <property type="entry name" value="TspO/MBR-related_sf"/>
</dbReference>
<proteinExistence type="inferred from homology"/>
<evidence type="ECO:0000256" key="1">
    <source>
        <dbReference type="ARBA" id="ARBA00004141"/>
    </source>
</evidence>
<dbReference type="RefSeq" id="WP_379748700.1">
    <property type="nucleotide sequence ID" value="NZ_JBHTCP010000014.1"/>
</dbReference>
<keyword evidence="8" id="KW-1185">Reference proteome</keyword>
<evidence type="ECO:0000256" key="6">
    <source>
        <dbReference type="SAM" id="Phobius"/>
    </source>
</evidence>
<dbReference type="PANTHER" id="PTHR10057:SF0">
    <property type="entry name" value="TRANSLOCATOR PROTEIN"/>
    <property type="match status" value="1"/>
</dbReference>
<organism evidence="7 8">
    <name type="scientific">Fictibacillus iocasae</name>
    <dbReference type="NCBI Taxonomy" id="2715437"/>
    <lineage>
        <taxon>Bacteria</taxon>
        <taxon>Bacillati</taxon>
        <taxon>Bacillota</taxon>
        <taxon>Bacilli</taxon>
        <taxon>Bacillales</taxon>
        <taxon>Fictibacillaceae</taxon>
        <taxon>Fictibacillus</taxon>
    </lineage>
</organism>
<feature type="transmembrane region" description="Helical" evidence="6">
    <location>
        <begin position="7"/>
        <end position="26"/>
    </location>
</feature>
<sequence>MKGIKAAAVFLAVYAMFSISGFLFPVDREWYDALNKPSWTPSGQTIGIIWACLFALIAASITRLYVKIGLSRLSFTVVSLLTANYVFNQAFSFIQFDLKQLFLAFIDTLLVAFTCLWIIYALRPLDKWASYLYIPYFLWSCFATFLAWSIFYMN</sequence>
<protein>
    <submittedName>
        <fullName evidence="7">TspO/MBR family protein</fullName>
    </submittedName>
</protein>